<protein>
    <submittedName>
        <fullName evidence="2">Uncharacterized protein</fullName>
    </submittedName>
</protein>
<dbReference type="EMBL" id="QEAN01000532">
    <property type="protein sequence ID" value="TPX33536.1"/>
    <property type="molecule type" value="Genomic_DNA"/>
</dbReference>
<feature type="region of interest" description="Disordered" evidence="1">
    <location>
        <begin position="1"/>
        <end position="48"/>
    </location>
</feature>
<evidence type="ECO:0000313" key="2">
    <source>
        <dbReference type="EMBL" id="TPX33536.1"/>
    </source>
</evidence>
<name>A0A507C6E0_9FUNG</name>
<feature type="compositionally biased region" description="Basic and acidic residues" evidence="1">
    <location>
        <begin position="196"/>
        <end position="209"/>
    </location>
</feature>
<evidence type="ECO:0000313" key="3">
    <source>
        <dbReference type="EMBL" id="TPX40132.1"/>
    </source>
</evidence>
<feature type="compositionally biased region" description="Low complexity" evidence="1">
    <location>
        <begin position="165"/>
        <end position="179"/>
    </location>
</feature>
<feature type="region of interest" description="Disordered" evidence="1">
    <location>
        <begin position="133"/>
        <end position="226"/>
    </location>
</feature>
<keyword evidence="4" id="KW-1185">Reference proteome</keyword>
<dbReference type="Proteomes" id="UP000317494">
    <property type="component" value="Unassembled WGS sequence"/>
</dbReference>
<dbReference type="AlphaFoldDB" id="A0A507C6E0"/>
<dbReference type="VEuPathDB" id="FungiDB:SeMB42_g07467"/>
<evidence type="ECO:0000313" key="4">
    <source>
        <dbReference type="Proteomes" id="UP000317494"/>
    </source>
</evidence>
<dbReference type="Proteomes" id="UP000320475">
    <property type="component" value="Unassembled WGS sequence"/>
</dbReference>
<accession>A0A507C6E0</accession>
<proteinExistence type="predicted"/>
<feature type="compositionally biased region" description="Low complexity" evidence="1">
    <location>
        <begin position="148"/>
        <end position="158"/>
    </location>
</feature>
<organism evidence="2 4">
    <name type="scientific">Synchytrium endobioticum</name>
    <dbReference type="NCBI Taxonomy" id="286115"/>
    <lineage>
        <taxon>Eukaryota</taxon>
        <taxon>Fungi</taxon>
        <taxon>Fungi incertae sedis</taxon>
        <taxon>Chytridiomycota</taxon>
        <taxon>Chytridiomycota incertae sedis</taxon>
        <taxon>Chytridiomycetes</taxon>
        <taxon>Synchytriales</taxon>
        <taxon>Synchytriaceae</taxon>
        <taxon>Synchytrium</taxon>
    </lineage>
</organism>
<comment type="caution">
    <text evidence="2">The sequence shown here is derived from an EMBL/GenBank/DDBJ whole genome shotgun (WGS) entry which is preliminary data.</text>
</comment>
<evidence type="ECO:0000256" key="1">
    <source>
        <dbReference type="SAM" id="MobiDB-lite"/>
    </source>
</evidence>
<gene>
    <name evidence="3" type="ORF">SeLEV6574_g06764</name>
    <name evidence="2" type="ORF">SeMB42_g07467</name>
</gene>
<dbReference type="EMBL" id="QEAM01000410">
    <property type="protein sequence ID" value="TPX40132.1"/>
    <property type="molecule type" value="Genomic_DNA"/>
</dbReference>
<evidence type="ECO:0000313" key="5">
    <source>
        <dbReference type="Proteomes" id="UP000320475"/>
    </source>
</evidence>
<feature type="compositionally biased region" description="Basic and acidic residues" evidence="1">
    <location>
        <begin position="1"/>
        <end position="23"/>
    </location>
</feature>
<sequence length="467" mass="52968">MLMNDKKRLADQRGGKDDQDDHQYPPQKALRLENPDNPPDNQPHRLSTLQPSRVFSSPWFSGQPSRHEATECRDFRFKSETLIDKLINEVSELKVLQRAMERRYEAILTRMGTLENENNRLKLFVSTIKVDKPPDEEQVPLPVTPAPSRSTSSISVSSPRLPHNSSITPAATTATSSTSVPVHTDPLVTKMPAKNDNNEQETREIKEEVGGALPQDGENARYTPPLKERDGKAKFADLVFKHACENSFYFEYDAHFMRTLEELSLQAFGSHQAYRQQYTDGAIAARATSIRRKHRVLLTQNLRYILNLPDESSNDRVITQCRALLQKGSHIHVGDKYRSAVLGRALGVLFWGGENCCVRWKWTSYPLNAVGFTVYLLEFIMKNAHLPQRPLMNGKELYQCYLQNLRDYQESHPDAFAKTMMGLFLFGRHARDAMNGTHRTSSAQGQGVSRIITSEDAPADMIDVMPP</sequence>
<reference evidence="4 5" key="1">
    <citation type="journal article" date="2019" name="Sci. Rep.">
        <title>Comparative genomics of chytrid fungi reveal insights into the obligate biotrophic and pathogenic lifestyle of Synchytrium endobioticum.</title>
        <authorList>
            <person name="van de Vossenberg B.T.L.H."/>
            <person name="Warris S."/>
            <person name="Nguyen H.D.T."/>
            <person name="van Gent-Pelzer M.P.E."/>
            <person name="Joly D.L."/>
            <person name="van de Geest H.C."/>
            <person name="Bonants P.J.M."/>
            <person name="Smith D.S."/>
            <person name="Levesque C.A."/>
            <person name="van der Lee T.A.J."/>
        </authorList>
    </citation>
    <scope>NUCLEOTIDE SEQUENCE [LARGE SCALE GENOMIC DNA]</scope>
    <source>
        <strain evidence="3 5">LEV6574</strain>
        <strain evidence="2 4">MB42</strain>
    </source>
</reference>